<proteinExistence type="predicted"/>
<dbReference type="InterPro" id="IPR019933">
    <property type="entry name" value="DivIVA_domain"/>
</dbReference>
<dbReference type="EMBL" id="CP017812">
    <property type="protein sequence ID" value="AOZ72770.1"/>
    <property type="molecule type" value="Genomic_DNA"/>
</dbReference>
<dbReference type="Proteomes" id="UP000176288">
    <property type="component" value="Chromosome"/>
</dbReference>
<dbReference type="STRING" id="1912795.BK816_05240"/>
<dbReference type="OrthoDB" id="3480096at2"/>
<dbReference type="RefSeq" id="WP_071164236.1">
    <property type="nucleotide sequence ID" value="NZ_CP017812.1"/>
</dbReference>
<keyword evidence="2" id="KW-1185">Reference proteome</keyword>
<gene>
    <name evidence="1" type="ORF">BK816_05240</name>
</gene>
<dbReference type="InterPro" id="IPR019932">
    <property type="entry name" value="CHP03543"/>
</dbReference>
<reference evidence="1 2" key="1">
    <citation type="submission" date="2016-10" db="EMBL/GenBank/DDBJ databases">
        <title>Actinomyces aegypiusis sp. nov., isolated from the Aegypius monachus in Qinghai Tibet Plateau China.</title>
        <authorList>
            <person name="Wang Y."/>
        </authorList>
    </citation>
    <scope>NUCLEOTIDE SEQUENCE [LARGE SCALE GENOMIC DNA]</scope>
    <source>
        <strain evidence="1 2">VUL4_3</strain>
    </source>
</reference>
<keyword evidence="1" id="KW-0131">Cell cycle</keyword>
<dbReference type="GO" id="GO:0051301">
    <property type="term" value="P:cell division"/>
    <property type="evidence" value="ECO:0007669"/>
    <property type="project" value="UniProtKB-KW"/>
</dbReference>
<organism evidence="1 2">
    <name type="scientific">Boudabousia tangfeifanii</name>
    <dbReference type="NCBI Taxonomy" id="1912795"/>
    <lineage>
        <taxon>Bacteria</taxon>
        <taxon>Bacillati</taxon>
        <taxon>Actinomycetota</taxon>
        <taxon>Actinomycetes</taxon>
        <taxon>Actinomycetales</taxon>
        <taxon>Actinomycetaceae</taxon>
        <taxon>Boudabousia</taxon>
    </lineage>
</organism>
<keyword evidence="1" id="KW-0132">Cell division</keyword>
<evidence type="ECO:0000313" key="1">
    <source>
        <dbReference type="EMBL" id="AOZ72770.1"/>
    </source>
</evidence>
<dbReference type="NCBIfam" id="TIGR03544">
    <property type="entry name" value="DivI1A_domain"/>
    <property type="match status" value="1"/>
</dbReference>
<evidence type="ECO:0000313" key="2">
    <source>
        <dbReference type="Proteomes" id="UP000176288"/>
    </source>
</evidence>
<sequence length="182" mass="20164">MSDMFNKVGGLRRGYSVAAVNQFMADAKVSYEGKSAAVNAAKVLSVVFPDEKGGYDRVQVDATLDRLASAFIKRDRAEFVSRHGQQAWLDRVAERATTLYPRLLRPVGERFVHPGRGQLGYSAESVDPFLDLVSAFFNEGKELTANQVRTVVFKAARGKKAYEESVVDAYLNRVLEVLLAVE</sequence>
<dbReference type="NCBIfam" id="TIGR03543">
    <property type="entry name" value="divI1A_rptt_fam"/>
    <property type="match status" value="1"/>
</dbReference>
<protein>
    <submittedName>
        <fullName evidence="1">Cell division protein DivIVA</fullName>
    </submittedName>
</protein>
<dbReference type="KEGG" id="avu:BK816_05240"/>
<dbReference type="AlphaFoldDB" id="A0A1D9MKU0"/>
<name>A0A1D9MKU0_9ACTO</name>
<accession>A0A1D9MKU0</accession>